<gene>
    <name evidence="1" type="ORF">GS424_002555</name>
</gene>
<dbReference type="RefSeq" id="WP_160942061.1">
    <property type="nucleotide sequence ID" value="NZ_CP063310.1"/>
</dbReference>
<dbReference type="EMBL" id="CP063310">
    <property type="protein sequence ID" value="QOS69928.1"/>
    <property type="molecule type" value="Genomic_DNA"/>
</dbReference>
<evidence type="ECO:0000313" key="2">
    <source>
        <dbReference type="Proteomes" id="UP000478463"/>
    </source>
</evidence>
<accession>A0A6L7IR26</accession>
<dbReference type="GO" id="GO:0047661">
    <property type="term" value="F:amino-acid racemase activity"/>
    <property type="evidence" value="ECO:0007669"/>
    <property type="project" value="InterPro"/>
</dbReference>
<dbReference type="InterPro" id="IPR015942">
    <property type="entry name" value="Asp/Glu/hydantoin_racemase"/>
</dbReference>
<reference evidence="1 2" key="1">
    <citation type="submission" date="2020-10" db="EMBL/GenBank/DDBJ databases">
        <title>Eggerthella sp. nov., isolated from human feces.</title>
        <authorList>
            <person name="Yajun G."/>
        </authorList>
    </citation>
    <scope>NUCLEOTIDE SEQUENCE [LARGE SCALE GENOMIC DNA]</scope>
    <source>
        <strain evidence="1 2">HF-1101</strain>
    </source>
</reference>
<name>A0A6L7IR26_9ACTN</name>
<organism evidence="1 2">
    <name type="scientific">Eggerthella guodeyinii</name>
    <dbReference type="NCBI Taxonomy" id="2690837"/>
    <lineage>
        <taxon>Bacteria</taxon>
        <taxon>Bacillati</taxon>
        <taxon>Actinomycetota</taxon>
        <taxon>Coriobacteriia</taxon>
        <taxon>Eggerthellales</taxon>
        <taxon>Eggerthellaceae</taxon>
        <taxon>Eggerthella</taxon>
    </lineage>
</organism>
<dbReference type="KEGG" id="egd:GS424_002555"/>
<dbReference type="Pfam" id="PF01177">
    <property type="entry name" value="Asp_Glu_race"/>
    <property type="match status" value="1"/>
</dbReference>
<dbReference type="Proteomes" id="UP000478463">
    <property type="component" value="Chromosome"/>
</dbReference>
<proteinExistence type="predicted"/>
<dbReference type="Gene3D" id="3.40.50.1860">
    <property type="match status" value="2"/>
</dbReference>
<evidence type="ECO:0000313" key="1">
    <source>
        <dbReference type="EMBL" id="QOS69928.1"/>
    </source>
</evidence>
<dbReference type="AlphaFoldDB" id="A0A6L7IR26"/>
<sequence length="225" mass="23256">MNPAPHTPCIRACTVGVIRVITEDRERTDAHGQLIERAFPQVRTVSRCIPDQPEGVHDAATKRAAEPKVVALACQLVEQGADGIIVSCADDPGVAEARAIVGVPVVGAGESVAAAAARFEGPVGVIGITPDAPPAFPRILGKRLLANLVPDGVRDTRDLNAPAGRRAAIATARQLRVEGAAVIALACTGFSTIGLAPQLEEAVGIPVIDPVTCEAQALLRALSLR</sequence>
<protein>
    <submittedName>
        <fullName evidence="1">Aspartate/glutamate racemase family protein</fullName>
    </submittedName>
</protein>
<dbReference type="InterPro" id="IPR001920">
    <property type="entry name" value="Asp/Glu_race"/>
</dbReference>